<evidence type="ECO:0000313" key="1">
    <source>
        <dbReference type="EMBL" id="OXB05172.1"/>
    </source>
</evidence>
<comment type="caution">
    <text evidence="1">The sequence shown here is derived from an EMBL/GenBank/DDBJ whole genome shotgun (WGS) entry which is preliminary data.</text>
</comment>
<evidence type="ECO:0000313" key="2">
    <source>
        <dbReference type="Proteomes" id="UP000198381"/>
    </source>
</evidence>
<organism evidence="1 2">
    <name type="scientific">Flavobacterium plurextorum</name>
    <dbReference type="NCBI Taxonomy" id="1114867"/>
    <lineage>
        <taxon>Bacteria</taxon>
        <taxon>Pseudomonadati</taxon>
        <taxon>Bacteroidota</taxon>
        <taxon>Flavobacteriia</taxon>
        <taxon>Flavobacteriales</taxon>
        <taxon>Flavobacteriaceae</taxon>
        <taxon>Flavobacterium</taxon>
    </lineage>
</organism>
<sequence>MMQKILLEVKKKAEKKLRKCMFDNCSNQAIKSHVLQKNGILREISENNHLIQLVSANPFEMQEKGISDFKLVGINDVYTFKGFCSDHDSEVFKSIENENEIDFQNKAQQALFCYRGLCQEIRRKEIANEWIIDLKPHFPYQYLSLITSLSDGFIDGISNLTFFKTELEKCIISSNYDQFIFETIKIPKIDLCVSVPLNIGNLEIPKDNDYEKWRNENKIVPTSFINLFPKENENYVIIGFHKDYPCNWTSNFIEIMKTANREEIFKEISDLLTLRLEFWTMSKSLFDKIPQIKIAEYKFLFSQNVFDHSPELKTDLNFFENI</sequence>
<reference evidence="1 2" key="1">
    <citation type="submission" date="2016-11" db="EMBL/GenBank/DDBJ databases">
        <title>Whole genomes of Flavobacteriaceae.</title>
        <authorList>
            <person name="Stine C."/>
            <person name="Li C."/>
            <person name="Tadesse D."/>
        </authorList>
    </citation>
    <scope>NUCLEOTIDE SEQUENCE [LARGE SCALE GENOMIC DNA]</scope>
    <source>
        <strain evidence="1 2">CCUG 60112</strain>
    </source>
</reference>
<dbReference type="RefSeq" id="WP_089058920.1">
    <property type="nucleotide sequence ID" value="NZ_MUHD01000029.1"/>
</dbReference>
<dbReference type="EMBL" id="MUHD01000029">
    <property type="protein sequence ID" value="OXB05172.1"/>
    <property type="molecule type" value="Genomic_DNA"/>
</dbReference>
<protein>
    <submittedName>
        <fullName evidence="1">Uncharacterized protein</fullName>
    </submittedName>
</protein>
<dbReference type="Proteomes" id="UP000198381">
    <property type="component" value="Unassembled WGS sequence"/>
</dbReference>
<accession>A0ABX4CRH4</accession>
<proteinExistence type="predicted"/>
<name>A0ABX4CRH4_9FLAO</name>
<gene>
    <name evidence="1" type="ORF">B0A81_15825</name>
</gene>
<keyword evidence="2" id="KW-1185">Reference proteome</keyword>